<dbReference type="SUPFAM" id="SSF103481">
    <property type="entry name" value="Multidrug resistance efflux transporter EmrE"/>
    <property type="match status" value="2"/>
</dbReference>
<keyword evidence="3 6" id="KW-0812">Transmembrane</keyword>
<keyword evidence="2" id="KW-1003">Cell membrane</keyword>
<evidence type="ECO:0000256" key="2">
    <source>
        <dbReference type="ARBA" id="ARBA00022475"/>
    </source>
</evidence>
<evidence type="ECO:0000256" key="1">
    <source>
        <dbReference type="ARBA" id="ARBA00004651"/>
    </source>
</evidence>
<accession>A0A6J6SZ77</accession>
<sequence length="337" mass="33747">MAAARADLHAVRVGPLLILVSATCFGAMAVFGKLAYAAGVPAPTLVLLRFALASLVLAAAVLALRARSGRPALPVVGPGLRRLVLTAIALGGIGYAAQASLYFAALERIDAALVALVLYTFPVMVTVASVLLGRDRLTPARVAALLAATGGTALVLVGAGAVSFDAAGVALAFGAALTYTVYILVGETTVQRVPALTLTALVMVGATVTLAGRAALTGGIDLDLGAEGWGWIACIALVSTVVASTTFFAGLRRTGPSAASILSTFEPVATVTLAALVLGERLTGLQAVGAALVLSSVLLVQLRRRPVVDAPVPLVDAPAPAAVEKHAAGPRPADGQA</sequence>
<keyword evidence="4 6" id="KW-1133">Transmembrane helix</keyword>
<evidence type="ECO:0000259" key="7">
    <source>
        <dbReference type="Pfam" id="PF00892"/>
    </source>
</evidence>
<dbReference type="Pfam" id="PF00892">
    <property type="entry name" value="EamA"/>
    <property type="match status" value="2"/>
</dbReference>
<feature type="transmembrane region" description="Helical" evidence="6">
    <location>
        <begin position="144"/>
        <end position="162"/>
    </location>
</feature>
<proteinExistence type="predicted"/>
<gene>
    <name evidence="8" type="ORF">UFOPK2761_01201</name>
</gene>
<feature type="transmembrane region" description="Helical" evidence="6">
    <location>
        <begin position="228"/>
        <end position="251"/>
    </location>
</feature>
<feature type="domain" description="EamA" evidence="7">
    <location>
        <begin position="14"/>
        <end position="156"/>
    </location>
</feature>
<feature type="transmembrane region" description="Helical" evidence="6">
    <location>
        <begin position="111"/>
        <end position="132"/>
    </location>
</feature>
<feature type="transmembrane region" description="Helical" evidence="6">
    <location>
        <begin position="197"/>
        <end position="216"/>
    </location>
</feature>
<protein>
    <submittedName>
        <fullName evidence="8">Unannotated protein</fullName>
    </submittedName>
</protein>
<evidence type="ECO:0000256" key="5">
    <source>
        <dbReference type="ARBA" id="ARBA00023136"/>
    </source>
</evidence>
<feature type="transmembrane region" description="Helical" evidence="6">
    <location>
        <begin position="168"/>
        <end position="185"/>
    </location>
</feature>
<evidence type="ECO:0000256" key="3">
    <source>
        <dbReference type="ARBA" id="ARBA00022692"/>
    </source>
</evidence>
<evidence type="ECO:0000313" key="8">
    <source>
        <dbReference type="EMBL" id="CAB4740182.1"/>
    </source>
</evidence>
<feature type="transmembrane region" description="Helical" evidence="6">
    <location>
        <begin position="47"/>
        <end position="64"/>
    </location>
</feature>
<keyword evidence="5 6" id="KW-0472">Membrane</keyword>
<feature type="transmembrane region" description="Helical" evidence="6">
    <location>
        <begin position="258"/>
        <end position="278"/>
    </location>
</feature>
<dbReference type="GO" id="GO:0005886">
    <property type="term" value="C:plasma membrane"/>
    <property type="evidence" value="ECO:0007669"/>
    <property type="project" value="UniProtKB-SubCell"/>
</dbReference>
<evidence type="ECO:0000256" key="4">
    <source>
        <dbReference type="ARBA" id="ARBA00022989"/>
    </source>
</evidence>
<dbReference type="AlphaFoldDB" id="A0A6J6SZ77"/>
<dbReference type="PANTHER" id="PTHR42920">
    <property type="entry name" value="OS03G0707200 PROTEIN-RELATED"/>
    <property type="match status" value="1"/>
</dbReference>
<evidence type="ECO:0000256" key="6">
    <source>
        <dbReference type="SAM" id="Phobius"/>
    </source>
</evidence>
<name>A0A6J6SZ77_9ZZZZ</name>
<feature type="domain" description="EamA" evidence="7">
    <location>
        <begin position="167"/>
        <end position="300"/>
    </location>
</feature>
<comment type="subcellular location">
    <subcellularLocation>
        <location evidence="1">Cell membrane</location>
        <topology evidence="1">Multi-pass membrane protein</topology>
    </subcellularLocation>
</comment>
<feature type="transmembrane region" description="Helical" evidence="6">
    <location>
        <begin position="284"/>
        <end position="302"/>
    </location>
</feature>
<dbReference type="InterPro" id="IPR051258">
    <property type="entry name" value="Diverse_Substrate_Transporter"/>
</dbReference>
<organism evidence="8">
    <name type="scientific">freshwater metagenome</name>
    <dbReference type="NCBI Taxonomy" id="449393"/>
    <lineage>
        <taxon>unclassified sequences</taxon>
        <taxon>metagenomes</taxon>
        <taxon>ecological metagenomes</taxon>
    </lineage>
</organism>
<dbReference type="InterPro" id="IPR037185">
    <property type="entry name" value="EmrE-like"/>
</dbReference>
<feature type="transmembrane region" description="Helical" evidence="6">
    <location>
        <begin position="84"/>
        <end position="105"/>
    </location>
</feature>
<dbReference type="InterPro" id="IPR000620">
    <property type="entry name" value="EamA_dom"/>
</dbReference>
<dbReference type="EMBL" id="CAEZYQ010000008">
    <property type="protein sequence ID" value="CAB4740182.1"/>
    <property type="molecule type" value="Genomic_DNA"/>
</dbReference>
<dbReference type="PANTHER" id="PTHR42920:SF5">
    <property type="entry name" value="EAMA DOMAIN-CONTAINING PROTEIN"/>
    <property type="match status" value="1"/>
</dbReference>
<reference evidence="8" key="1">
    <citation type="submission" date="2020-05" db="EMBL/GenBank/DDBJ databases">
        <authorList>
            <person name="Chiriac C."/>
            <person name="Salcher M."/>
            <person name="Ghai R."/>
            <person name="Kavagutti S V."/>
        </authorList>
    </citation>
    <scope>NUCLEOTIDE SEQUENCE</scope>
</reference>